<evidence type="ECO:0000313" key="9">
    <source>
        <dbReference type="EMBL" id="PIW15429.1"/>
    </source>
</evidence>
<dbReference type="Gene3D" id="1.10.510.10">
    <property type="entry name" value="Transferase(Phosphotransferase) domain 1"/>
    <property type="match status" value="1"/>
</dbReference>
<dbReference type="GO" id="GO:0005524">
    <property type="term" value="F:ATP binding"/>
    <property type="evidence" value="ECO:0007669"/>
    <property type="project" value="UniProtKB-UniRule"/>
</dbReference>
<dbReference type="CDD" id="cd14014">
    <property type="entry name" value="STKc_PknB_like"/>
    <property type="match status" value="1"/>
</dbReference>
<dbReference type="PROSITE" id="PS50011">
    <property type="entry name" value="PROTEIN_KINASE_DOM"/>
    <property type="match status" value="1"/>
</dbReference>
<dbReference type="SUPFAM" id="SSF56112">
    <property type="entry name" value="Protein kinase-like (PK-like)"/>
    <property type="match status" value="1"/>
</dbReference>
<dbReference type="AlphaFoldDB" id="A0A2M7G167"/>
<dbReference type="Pfam" id="PF20250">
    <property type="entry name" value="FapA_N"/>
    <property type="match status" value="1"/>
</dbReference>
<evidence type="ECO:0000256" key="5">
    <source>
        <dbReference type="ARBA" id="ARBA00022777"/>
    </source>
</evidence>
<dbReference type="PANTHER" id="PTHR38032:SF1">
    <property type="entry name" value="RNA-BINDING PROTEIN KHPB N-TERMINAL DOMAIN-CONTAINING PROTEIN"/>
    <property type="match status" value="1"/>
</dbReference>
<evidence type="ECO:0000256" key="4">
    <source>
        <dbReference type="ARBA" id="ARBA00022741"/>
    </source>
</evidence>
<dbReference type="EMBL" id="PFFQ01000053">
    <property type="protein sequence ID" value="PIW15429.1"/>
    <property type="molecule type" value="Genomic_DNA"/>
</dbReference>
<dbReference type="InterPro" id="IPR008271">
    <property type="entry name" value="Ser/Thr_kinase_AS"/>
</dbReference>
<dbReference type="Gene3D" id="3.30.200.20">
    <property type="entry name" value="Phosphorylase Kinase, domain 1"/>
    <property type="match status" value="1"/>
</dbReference>
<dbReference type="EC" id="2.7.11.1" evidence="1"/>
<dbReference type="Proteomes" id="UP000231019">
    <property type="component" value="Unassembled WGS sequence"/>
</dbReference>
<organism evidence="9 10">
    <name type="scientific">bacterium (Candidatus Blackallbacteria) CG17_big_fil_post_rev_8_21_14_2_50_48_46</name>
    <dbReference type="NCBI Taxonomy" id="2014261"/>
    <lineage>
        <taxon>Bacteria</taxon>
        <taxon>Candidatus Blackallbacteria</taxon>
    </lineage>
</organism>
<dbReference type="InterPro" id="IPR017441">
    <property type="entry name" value="Protein_kinase_ATP_BS"/>
</dbReference>
<accession>A0A2M7G167</accession>
<dbReference type="SMART" id="SM00220">
    <property type="entry name" value="S_TKc"/>
    <property type="match status" value="1"/>
</dbReference>
<sequence length="839" mass="92497">MGKPMMTQTRTVLGKYGLKEEIGRGGMGVVYKAEDPARKTEVAIKELQLNASDQNAQEMIDRFRREAHTGGLLKHPGIVSVIEAGAEADRHYLVMELLNGQTLKDILAHGEAFSETTLLDLLIQSCEALAYAHQAGVVHRDIKPDNILITPQHQIKIMDFGIARMNTSEHFMLQTQAGTMLGTLSYMSPEQLQDSAMVDHRADIFSLGVVFYEIYTGQLPFEGESMGKTIMNILSQEPTPPLSHNPKLRPELNTLILRMLHKRRGERYQQMTDVANDLRQLLQKIESGESAGLAPGLPRPDASVYLKRPTGQVRNRLTSETRIGGALADLSPQTNPFMGKMETVLQAEGLASENGRKPLFFSDRPHGLSLEVQPDWSEAWLSLDPLYAIETATHEAIHSFLERTGIVSGLLQEPIEKAAQQGFLEREKIAQGEPVCHGQDAWLEYLIPDIDQGPAESEDGSVDFRELNLLVSVPEGTPLMLHHPPTEGQAGKDICGKALQPRKGLEKRLLEGKGTALHPENPHLLVATQAGKPIRGAQSVRVENLIHLDEVGVKSGNICFDGSVVVRGNVHSGYRVEAGGDILVQGSVEDAVLEAGGNIQILGSVFGNQKTQLKAKGTIRAHFIQQAQVECQGSLWVCEGLLHSQVRSMGPVLVGINDGKGQINGGQISSAHLIKARILGSPSSTTTTLYIGVDPIVETRLSDLDEELKLNKRKLEENIKALIYIRTQARDQVERQKELEAERTALMVEGNTLTDEVQFLREQIKLSQQPLQCRILALEKIFAGVRFNFSGALRTLDQDQIGPLQARCLQAQNTRNREVSIEFCQERTLEEPLIPSLPA</sequence>
<dbReference type="PROSITE" id="PS00107">
    <property type="entry name" value="PROTEIN_KINASE_ATP"/>
    <property type="match status" value="1"/>
</dbReference>
<dbReference type="InterPro" id="IPR036145">
    <property type="entry name" value="MinC_C_sf"/>
</dbReference>
<gene>
    <name evidence="9" type="ORF">COW36_18625</name>
</gene>
<evidence type="ECO:0000256" key="7">
    <source>
        <dbReference type="PROSITE-ProRule" id="PRU10141"/>
    </source>
</evidence>
<proteinExistence type="predicted"/>
<reference evidence="9 10" key="1">
    <citation type="submission" date="2017-09" db="EMBL/GenBank/DDBJ databases">
        <title>Depth-based differentiation of microbial function through sediment-hosted aquifers and enrichment of novel symbionts in the deep terrestrial subsurface.</title>
        <authorList>
            <person name="Probst A.J."/>
            <person name="Ladd B."/>
            <person name="Jarett J.K."/>
            <person name="Geller-Mcgrath D.E."/>
            <person name="Sieber C.M."/>
            <person name="Emerson J.B."/>
            <person name="Anantharaman K."/>
            <person name="Thomas B.C."/>
            <person name="Malmstrom R."/>
            <person name="Stieglmeier M."/>
            <person name="Klingl A."/>
            <person name="Woyke T."/>
            <person name="Ryan C.M."/>
            <person name="Banfield J.F."/>
        </authorList>
    </citation>
    <scope>NUCLEOTIDE SEQUENCE [LARGE SCALE GENOMIC DNA]</scope>
    <source>
        <strain evidence="9">CG17_big_fil_post_rev_8_21_14_2_50_48_46</strain>
    </source>
</reference>
<evidence type="ECO:0000313" key="10">
    <source>
        <dbReference type="Proteomes" id="UP000231019"/>
    </source>
</evidence>
<feature type="binding site" evidence="7">
    <location>
        <position position="45"/>
    </location>
    <ligand>
        <name>ATP</name>
        <dbReference type="ChEBI" id="CHEBI:30616"/>
    </ligand>
</feature>
<evidence type="ECO:0000259" key="8">
    <source>
        <dbReference type="PROSITE" id="PS50011"/>
    </source>
</evidence>
<dbReference type="GO" id="GO:0004674">
    <property type="term" value="F:protein serine/threonine kinase activity"/>
    <property type="evidence" value="ECO:0007669"/>
    <property type="project" value="UniProtKB-KW"/>
</dbReference>
<dbReference type="PROSITE" id="PS00108">
    <property type="entry name" value="PROTEIN_KINASE_ST"/>
    <property type="match status" value="1"/>
</dbReference>
<evidence type="ECO:0000256" key="1">
    <source>
        <dbReference type="ARBA" id="ARBA00012513"/>
    </source>
</evidence>
<evidence type="ECO:0000256" key="2">
    <source>
        <dbReference type="ARBA" id="ARBA00022527"/>
    </source>
</evidence>
<dbReference type="SUPFAM" id="SSF63848">
    <property type="entry name" value="Cell-division inhibitor MinC, C-terminal domain"/>
    <property type="match status" value="1"/>
</dbReference>
<keyword evidence="3" id="KW-0808">Transferase</keyword>
<evidence type="ECO:0000256" key="6">
    <source>
        <dbReference type="ARBA" id="ARBA00022840"/>
    </source>
</evidence>
<feature type="domain" description="Protein kinase" evidence="8">
    <location>
        <begin position="16"/>
        <end position="282"/>
    </location>
</feature>
<keyword evidence="5" id="KW-0418">Kinase</keyword>
<dbReference type="InterPro" id="IPR016098">
    <property type="entry name" value="CAP/MinC_C"/>
</dbReference>
<dbReference type="Pfam" id="PF03961">
    <property type="entry name" value="FapA"/>
    <property type="match status" value="1"/>
</dbReference>
<dbReference type="InterPro" id="IPR046865">
    <property type="entry name" value="FapA_b_solenoid"/>
</dbReference>
<dbReference type="InterPro" id="IPR000719">
    <property type="entry name" value="Prot_kinase_dom"/>
</dbReference>
<dbReference type="Gene3D" id="2.160.20.70">
    <property type="match status" value="1"/>
</dbReference>
<dbReference type="InterPro" id="IPR046866">
    <property type="entry name" value="FapA_N"/>
</dbReference>
<protein>
    <recommendedName>
        <fullName evidence="1">non-specific serine/threonine protein kinase</fullName>
        <ecNumber evidence="1">2.7.11.1</ecNumber>
    </recommendedName>
</protein>
<keyword evidence="6 7" id="KW-0067">ATP-binding</keyword>
<keyword evidence="2" id="KW-0723">Serine/threonine-protein kinase</keyword>
<evidence type="ECO:0000256" key="3">
    <source>
        <dbReference type="ARBA" id="ARBA00022679"/>
    </source>
</evidence>
<dbReference type="FunFam" id="1.10.510.10:FF:000021">
    <property type="entry name" value="Serine/threonine protein kinase"/>
    <property type="match status" value="1"/>
</dbReference>
<dbReference type="InterPro" id="IPR005646">
    <property type="entry name" value="FapA"/>
</dbReference>
<dbReference type="PANTHER" id="PTHR38032">
    <property type="entry name" value="POLYMERASE-RELATED"/>
    <property type="match status" value="1"/>
</dbReference>
<dbReference type="GO" id="GO:0000902">
    <property type="term" value="P:cell morphogenesis"/>
    <property type="evidence" value="ECO:0007669"/>
    <property type="project" value="InterPro"/>
</dbReference>
<comment type="caution">
    <text evidence="9">The sequence shown here is derived from an EMBL/GenBank/DDBJ whole genome shotgun (WGS) entry which is preliminary data.</text>
</comment>
<keyword evidence="4 7" id="KW-0547">Nucleotide-binding</keyword>
<name>A0A2M7G167_9BACT</name>
<dbReference type="Pfam" id="PF00069">
    <property type="entry name" value="Pkinase"/>
    <property type="match status" value="1"/>
</dbReference>
<dbReference type="InterPro" id="IPR011009">
    <property type="entry name" value="Kinase-like_dom_sf"/>
</dbReference>